<keyword evidence="1" id="KW-0812">Transmembrane</keyword>
<organism evidence="2 3">
    <name type="scientific">Candidatus Lloydbacteria bacterium RIFCSPHIGHO2_01_FULL_49_22</name>
    <dbReference type="NCBI Taxonomy" id="1798658"/>
    <lineage>
        <taxon>Bacteria</taxon>
        <taxon>Candidatus Lloydiibacteriota</taxon>
    </lineage>
</organism>
<evidence type="ECO:0000256" key="1">
    <source>
        <dbReference type="SAM" id="Phobius"/>
    </source>
</evidence>
<proteinExistence type="predicted"/>
<accession>A0A1G2CUX3</accession>
<sequence length="89" mass="10514">MYIWEKCMDEMKSGECLKDCCKEAVDAYKKKMLLKKSRRDSWFGWTLGILLTFLIMFGLVPAGWYILLVTGLCWIIILGDFVKWMYAKK</sequence>
<feature type="transmembrane region" description="Helical" evidence="1">
    <location>
        <begin position="42"/>
        <end position="59"/>
    </location>
</feature>
<feature type="transmembrane region" description="Helical" evidence="1">
    <location>
        <begin position="65"/>
        <end position="86"/>
    </location>
</feature>
<keyword evidence="1" id="KW-1133">Transmembrane helix</keyword>
<name>A0A1G2CUX3_9BACT</name>
<protein>
    <submittedName>
        <fullName evidence="2">Uncharacterized protein</fullName>
    </submittedName>
</protein>
<evidence type="ECO:0000313" key="3">
    <source>
        <dbReference type="Proteomes" id="UP000177122"/>
    </source>
</evidence>
<reference evidence="2 3" key="1">
    <citation type="journal article" date="2016" name="Nat. Commun.">
        <title>Thousands of microbial genomes shed light on interconnected biogeochemical processes in an aquifer system.</title>
        <authorList>
            <person name="Anantharaman K."/>
            <person name="Brown C.T."/>
            <person name="Hug L.A."/>
            <person name="Sharon I."/>
            <person name="Castelle C.J."/>
            <person name="Probst A.J."/>
            <person name="Thomas B.C."/>
            <person name="Singh A."/>
            <person name="Wilkins M.J."/>
            <person name="Karaoz U."/>
            <person name="Brodie E.L."/>
            <person name="Williams K.H."/>
            <person name="Hubbard S.S."/>
            <person name="Banfield J.F."/>
        </authorList>
    </citation>
    <scope>NUCLEOTIDE SEQUENCE [LARGE SCALE GENOMIC DNA]</scope>
</reference>
<dbReference type="AlphaFoldDB" id="A0A1G2CUX3"/>
<gene>
    <name evidence="2" type="ORF">A2845_01965</name>
</gene>
<dbReference type="Proteomes" id="UP000177122">
    <property type="component" value="Unassembled WGS sequence"/>
</dbReference>
<comment type="caution">
    <text evidence="2">The sequence shown here is derived from an EMBL/GenBank/DDBJ whole genome shotgun (WGS) entry which is preliminary data.</text>
</comment>
<keyword evidence="1" id="KW-0472">Membrane</keyword>
<dbReference type="EMBL" id="MHLI01000016">
    <property type="protein sequence ID" value="OGZ05022.1"/>
    <property type="molecule type" value="Genomic_DNA"/>
</dbReference>
<evidence type="ECO:0000313" key="2">
    <source>
        <dbReference type="EMBL" id="OGZ05022.1"/>
    </source>
</evidence>